<dbReference type="Pfam" id="PF01497">
    <property type="entry name" value="Peripla_BP_2"/>
    <property type="match status" value="1"/>
</dbReference>
<protein>
    <submittedName>
        <fullName evidence="4">Putative ABC transporter substrate-binding protein</fullName>
    </submittedName>
</protein>
<dbReference type="AlphaFoldDB" id="M3URV4"/>
<proteinExistence type="inferred from homology"/>
<comment type="similarity">
    <text evidence="1">Belongs to the bacterial solute-binding protein 8 family.</text>
</comment>
<dbReference type="InterPro" id="IPR050902">
    <property type="entry name" value="ABC_Transporter_SBP"/>
</dbReference>
<dbReference type="PANTHER" id="PTHR30535:SF7">
    <property type="entry name" value="IRON(III) DICITRATE-BINDING PROTEIN"/>
    <property type="match status" value="1"/>
</dbReference>
<dbReference type="EMBL" id="BAOP01000001">
    <property type="protein sequence ID" value="GAC77932.1"/>
    <property type="molecule type" value="Genomic_DNA"/>
</dbReference>
<reference evidence="4 5" key="1">
    <citation type="submission" date="2013-02" db="EMBL/GenBank/DDBJ databases">
        <title>Whole genome shotgun sequence of Gordonia malaquae NBRC 108250.</title>
        <authorList>
            <person name="Yoshida I."/>
            <person name="Hosoyama A."/>
            <person name="Tsuchikane K."/>
            <person name="Ando Y."/>
            <person name="Baba S."/>
            <person name="Ohji S."/>
            <person name="Hamada M."/>
            <person name="Tamura T."/>
            <person name="Yamazoe A."/>
            <person name="Yamazaki S."/>
            <person name="Fujita N."/>
        </authorList>
    </citation>
    <scope>NUCLEOTIDE SEQUENCE [LARGE SCALE GENOMIC DNA]</scope>
    <source>
        <strain evidence="4 5">NBRC 108250</strain>
    </source>
</reference>
<dbReference type="Gene3D" id="3.40.50.1980">
    <property type="entry name" value="Nitrogenase molybdenum iron protein domain"/>
    <property type="match status" value="2"/>
</dbReference>
<dbReference type="SUPFAM" id="SSF53807">
    <property type="entry name" value="Helical backbone' metal receptor"/>
    <property type="match status" value="1"/>
</dbReference>
<evidence type="ECO:0000256" key="2">
    <source>
        <dbReference type="SAM" id="SignalP"/>
    </source>
</evidence>
<keyword evidence="2" id="KW-0732">Signal</keyword>
<comment type="caution">
    <text evidence="4">The sequence shown here is derived from an EMBL/GenBank/DDBJ whole genome shotgun (WGS) entry which is preliminary data.</text>
</comment>
<sequence>MEGGRTLRTRFTVGASIAAMSLLLAGCTSTNGGDETTSGAITVQNCGRTVSLSAPAKAAITLNQGATETALSIGAGEQLIGTAYLDDTIAPQWEQAYNKIPVLAKEFPDRETVITRKPDLLLASYGTAFDEKALGSQDELDALGIATYVSPFACNDKTKRAESSWDAIAGETSDNGVLFGRTDEADAVNERMRDELAAVEASAAGRGKSIFWYDSGTTTPYVGGGKGGPQLIIDAVGARNVFAGIDGNWADGDWESVVRADPDVIVLADASWDTAQAKRTYLENDPVLKNLKAVKAGSFVVLPFSTSTPGPRLIDGAVTVSEQLAKR</sequence>
<dbReference type="InterPro" id="IPR002491">
    <property type="entry name" value="ABC_transptr_periplasmic_BD"/>
</dbReference>
<name>M3URV4_GORML</name>
<evidence type="ECO:0000313" key="4">
    <source>
        <dbReference type="EMBL" id="GAC77932.1"/>
    </source>
</evidence>
<keyword evidence="5" id="KW-1185">Reference proteome</keyword>
<organism evidence="4 5">
    <name type="scientific">Gordonia malaquae NBRC 108250</name>
    <dbReference type="NCBI Taxonomy" id="1223542"/>
    <lineage>
        <taxon>Bacteria</taxon>
        <taxon>Bacillati</taxon>
        <taxon>Actinomycetota</taxon>
        <taxon>Actinomycetes</taxon>
        <taxon>Mycobacteriales</taxon>
        <taxon>Gordoniaceae</taxon>
        <taxon>Gordonia</taxon>
    </lineage>
</organism>
<feature type="chain" id="PRO_5038987528" evidence="2">
    <location>
        <begin position="33"/>
        <end position="327"/>
    </location>
</feature>
<dbReference type="STRING" id="410332.SAMN04488550_3321"/>
<dbReference type="Proteomes" id="UP000035009">
    <property type="component" value="Unassembled WGS sequence"/>
</dbReference>
<dbReference type="PANTHER" id="PTHR30535">
    <property type="entry name" value="VITAMIN B12-BINDING PROTEIN"/>
    <property type="match status" value="1"/>
</dbReference>
<dbReference type="eggNOG" id="COG0614">
    <property type="taxonomic scope" value="Bacteria"/>
</dbReference>
<accession>M3URV4</accession>
<evidence type="ECO:0000256" key="1">
    <source>
        <dbReference type="ARBA" id="ARBA00008814"/>
    </source>
</evidence>
<dbReference type="PROSITE" id="PS50983">
    <property type="entry name" value="FE_B12_PBP"/>
    <property type="match status" value="1"/>
</dbReference>
<evidence type="ECO:0000259" key="3">
    <source>
        <dbReference type="PROSITE" id="PS50983"/>
    </source>
</evidence>
<evidence type="ECO:0000313" key="5">
    <source>
        <dbReference type="Proteomes" id="UP000035009"/>
    </source>
</evidence>
<feature type="domain" description="Fe/B12 periplasmic-binding" evidence="3">
    <location>
        <begin position="58"/>
        <end position="327"/>
    </location>
</feature>
<feature type="signal peptide" evidence="2">
    <location>
        <begin position="1"/>
        <end position="32"/>
    </location>
</feature>
<dbReference type="OrthoDB" id="9797850at2"/>
<dbReference type="PROSITE" id="PS51257">
    <property type="entry name" value="PROKAR_LIPOPROTEIN"/>
    <property type="match status" value="1"/>
</dbReference>
<gene>
    <name evidence="4" type="ORF">GM1_001_00560</name>
</gene>